<proteinExistence type="predicted"/>
<organism evidence="1 2">
    <name type="scientific">Paxillus rubicundulus Ve08.2h10</name>
    <dbReference type="NCBI Taxonomy" id="930991"/>
    <lineage>
        <taxon>Eukaryota</taxon>
        <taxon>Fungi</taxon>
        <taxon>Dikarya</taxon>
        <taxon>Basidiomycota</taxon>
        <taxon>Agaricomycotina</taxon>
        <taxon>Agaricomycetes</taxon>
        <taxon>Agaricomycetidae</taxon>
        <taxon>Boletales</taxon>
        <taxon>Paxilineae</taxon>
        <taxon>Paxillaceae</taxon>
        <taxon>Paxillus</taxon>
    </lineage>
</organism>
<dbReference type="OrthoDB" id="2669850at2759"/>
<evidence type="ECO:0000313" key="2">
    <source>
        <dbReference type="Proteomes" id="UP000054538"/>
    </source>
</evidence>
<dbReference type="AlphaFoldDB" id="A0A0D0DZV5"/>
<gene>
    <name evidence="1" type="ORF">PAXRUDRAFT_138852</name>
</gene>
<protein>
    <submittedName>
        <fullName evidence="1">Uncharacterized protein</fullName>
    </submittedName>
</protein>
<dbReference type="HOGENOM" id="CLU_046752_5_1_1"/>
<reference evidence="1 2" key="1">
    <citation type="submission" date="2014-04" db="EMBL/GenBank/DDBJ databases">
        <authorList>
            <consortium name="DOE Joint Genome Institute"/>
            <person name="Kuo A."/>
            <person name="Kohler A."/>
            <person name="Jargeat P."/>
            <person name="Nagy L.G."/>
            <person name="Floudas D."/>
            <person name="Copeland A."/>
            <person name="Barry K.W."/>
            <person name="Cichocki N."/>
            <person name="Veneault-Fourrey C."/>
            <person name="LaButti K."/>
            <person name="Lindquist E.A."/>
            <person name="Lipzen A."/>
            <person name="Lundell T."/>
            <person name="Morin E."/>
            <person name="Murat C."/>
            <person name="Sun H."/>
            <person name="Tunlid A."/>
            <person name="Henrissat B."/>
            <person name="Grigoriev I.V."/>
            <person name="Hibbett D.S."/>
            <person name="Martin F."/>
            <person name="Nordberg H.P."/>
            <person name="Cantor M.N."/>
            <person name="Hua S.X."/>
        </authorList>
    </citation>
    <scope>NUCLEOTIDE SEQUENCE [LARGE SCALE GENOMIC DNA]</scope>
    <source>
        <strain evidence="1 2">Ve08.2h10</strain>
    </source>
</reference>
<reference evidence="2" key="2">
    <citation type="submission" date="2015-01" db="EMBL/GenBank/DDBJ databases">
        <title>Evolutionary Origins and Diversification of the Mycorrhizal Mutualists.</title>
        <authorList>
            <consortium name="DOE Joint Genome Institute"/>
            <consortium name="Mycorrhizal Genomics Consortium"/>
            <person name="Kohler A."/>
            <person name="Kuo A."/>
            <person name="Nagy L.G."/>
            <person name="Floudas D."/>
            <person name="Copeland A."/>
            <person name="Barry K.W."/>
            <person name="Cichocki N."/>
            <person name="Veneault-Fourrey C."/>
            <person name="LaButti K."/>
            <person name="Lindquist E.A."/>
            <person name="Lipzen A."/>
            <person name="Lundell T."/>
            <person name="Morin E."/>
            <person name="Murat C."/>
            <person name="Riley R."/>
            <person name="Ohm R."/>
            <person name="Sun H."/>
            <person name="Tunlid A."/>
            <person name="Henrissat B."/>
            <person name="Grigoriev I.V."/>
            <person name="Hibbett D.S."/>
            <person name="Martin F."/>
        </authorList>
    </citation>
    <scope>NUCLEOTIDE SEQUENCE [LARGE SCALE GENOMIC DNA]</scope>
    <source>
        <strain evidence="2">Ve08.2h10</strain>
    </source>
</reference>
<feature type="non-terminal residue" evidence="1">
    <location>
        <position position="1"/>
    </location>
</feature>
<accession>A0A0D0DZV5</accession>
<name>A0A0D0DZV5_9AGAM</name>
<sequence length="52" mass="5992">DCWVVHCSIAFCTWLDVNYEWIQYWFFPAGTTGVAQPCDVGIQQPLKLAIKE</sequence>
<evidence type="ECO:0000313" key="1">
    <source>
        <dbReference type="EMBL" id="KIK96281.1"/>
    </source>
</evidence>
<dbReference type="EMBL" id="KN824995">
    <property type="protein sequence ID" value="KIK96281.1"/>
    <property type="molecule type" value="Genomic_DNA"/>
</dbReference>
<dbReference type="Proteomes" id="UP000054538">
    <property type="component" value="Unassembled WGS sequence"/>
</dbReference>
<dbReference type="InParanoid" id="A0A0D0DZV5"/>
<keyword evidence="2" id="KW-1185">Reference proteome</keyword>